<accession>A0A392WB18</accession>
<reference evidence="1 2" key="1">
    <citation type="journal article" date="2018" name="Front. Plant Sci.">
        <title>Red Clover (Trifolium pratense) and Zigzag Clover (T. medium) - A Picture of Genomic Similarities and Differences.</title>
        <authorList>
            <person name="Dluhosova J."/>
            <person name="Istvanek J."/>
            <person name="Nedelnik J."/>
            <person name="Repkova J."/>
        </authorList>
    </citation>
    <scope>NUCLEOTIDE SEQUENCE [LARGE SCALE GENOMIC DNA]</scope>
    <source>
        <strain evidence="2">cv. 10/8</strain>
        <tissue evidence="1">Leaf</tissue>
    </source>
</reference>
<keyword evidence="2" id="KW-1185">Reference proteome</keyword>
<sequence>ARSPCPERRNARPKLRNAPETECVVLCCATRDLKLRNARHEAAQRAGTRLCTH</sequence>
<proteinExistence type="predicted"/>
<feature type="non-terminal residue" evidence="1">
    <location>
        <position position="1"/>
    </location>
</feature>
<dbReference type="EMBL" id="LXQA011448911">
    <property type="protein sequence ID" value="MCI97607.1"/>
    <property type="molecule type" value="Genomic_DNA"/>
</dbReference>
<evidence type="ECO:0000313" key="1">
    <source>
        <dbReference type="EMBL" id="MCI97607.1"/>
    </source>
</evidence>
<comment type="caution">
    <text evidence="1">The sequence shown here is derived from an EMBL/GenBank/DDBJ whole genome shotgun (WGS) entry which is preliminary data.</text>
</comment>
<protein>
    <submittedName>
        <fullName evidence="1">Uncharacterized protein</fullName>
    </submittedName>
</protein>
<dbReference type="AlphaFoldDB" id="A0A392WB18"/>
<organism evidence="1 2">
    <name type="scientific">Trifolium medium</name>
    <dbReference type="NCBI Taxonomy" id="97028"/>
    <lineage>
        <taxon>Eukaryota</taxon>
        <taxon>Viridiplantae</taxon>
        <taxon>Streptophyta</taxon>
        <taxon>Embryophyta</taxon>
        <taxon>Tracheophyta</taxon>
        <taxon>Spermatophyta</taxon>
        <taxon>Magnoliopsida</taxon>
        <taxon>eudicotyledons</taxon>
        <taxon>Gunneridae</taxon>
        <taxon>Pentapetalae</taxon>
        <taxon>rosids</taxon>
        <taxon>fabids</taxon>
        <taxon>Fabales</taxon>
        <taxon>Fabaceae</taxon>
        <taxon>Papilionoideae</taxon>
        <taxon>50 kb inversion clade</taxon>
        <taxon>NPAAA clade</taxon>
        <taxon>Hologalegina</taxon>
        <taxon>IRL clade</taxon>
        <taxon>Trifolieae</taxon>
        <taxon>Trifolium</taxon>
    </lineage>
</organism>
<evidence type="ECO:0000313" key="2">
    <source>
        <dbReference type="Proteomes" id="UP000265520"/>
    </source>
</evidence>
<dbReference type="Proteomes" id="UP000265520">
    <property type="component" value="Unassembled WGS sequence"/>
</dbReference>
<name>A0A392WB18_9FABA</name>